<proteinExistence type="predicted"/>
<gene>
    <name evidence="1" type="ORF">HNR31_000219</name>
</gene>
<evidence type="ECO:0000313" key="2">
    <source>
        <dbReference type="Proteomes" id="UP000523087"/>
    </source>
</evidence>
<dbReference type="EMBL" id="JACDUT010000001">
    <property type="protein sequence ID" value="MBA2873467.1"/>
    <property type="molecule type" value="Genomic_DNA"/>
</dbReference>
<name>A0A7V9Z3P0_9BACL</name>
<dbReference type="AlphaFoldDB" id="A0A7V9Z3P0"/>
<comment type="caution">
    <text evidence="1">The sequence shown here is derived from an EMBL/GenBank/DDBJ whole genome shotgun (WGS) entry which is preliminary data.</text>
</comment>
<protein>
    <submittedName>
        <fullName evidence="1">Uncharacterized protein</fullName>
    </submittedName>
</protein>
<evidence type="ECO:0000313" key="1">
    <source>
        <dbReference type="EMBL" id="MBA2873467.1"/>
    </source>
</evidence>
<reference evidence="1 2" key="1">
    <citation type="submission" date="2020-07" db="EMBL/GenBank/DDBJ databases">
        <title>Genomic Encyclopedia of Type Strains, Phase IV (KMG-IV): sequencing the most valuable type-strain genomes for metagenomic binning, comparative biology and taxonomic classification.</title>
        <authorList>
            <person name="Goeker M."/>
        </authorList>
    </citation>
    <scope>NUCLEOTIDE SEQUENCE [LARGE SCALE GENOMIC DNA]</scope>
    <source>
        <strain evidence="1 2">DSM 15730</strain>
    </source>
</reference>
<accession>A0A7V9Z3P0</accession>
<organism evidence="1 2">
    <name type="scientific">Thermaerobacillus caldiproteolyticus</name>
    <dbReference type="NCBI Taxonomy" id="247480"/>
    <lineage>
        <taxon>Bacteria</taxon>
        <taxon>Bacillati</taxon>
        <taxon>Bacillota</taxon>
        <taxon>Bacilli</taxon>
        <taxon>Bacillales</taxon>
        <taxon>Anoxybacillaceae</taxon>
        <taxon>Thermaerobacillus</taxon>
    </lineage>
</organism>
<sequence length="143" mass="16657">MITRYAIPFSAELTNNSNVIDQDEEWLIATEPPSHLRTDIERLIEVENTEFTDLFNDYGFISEEGRAYIYQNAVTAFSVIDGDQTEIEMMILQLDEYLIAKEKNEKETIYFIGRHHEELLMKVAAAYNVTVHIFDLDKSIKKD</sequence>
<dbReference type="Proteomes" id="UP000523087">
    <property type="component" value="Unassembled WGS sequence"/>
</dbReference>
<keyword evidence="2" id="KW-1185">Reference proteome</keyword>
<dbReference type="RefSeq" id="WP_181554398.1">
    <property type="nucleotide sequence ID" value="NZ_CP064060.1"/>
</dbReference>